<keyword evidence="2" id="KW-1185">Reference proteome</keyword>
<accession>A0A388THP7</accession>
<reference evidence="1 2" key="1">
    <citation type="journal article" date="2019" name="ISME J.">
        <title>Genome analyses of uncultured TG2/ZB3 bacteria in 'Margulisbacteria' specifically attached to ectosymbiotic spirochetes of protists in the termite gut.</title>
        <authorList>
            <person name="Utami Y.D."/>
            <person name="Kuwahara H."/>
            <person name="Igai K."/>
            <person name="Murakami T."/>
            <person name="Sugaya K."/>
            <person name="Morikawa T."/>
            <person name="Nagura Y."/>
            <person name="Yuki M."/>
            <person name="Deevong P."/>
            <person name="Inoue T."/>
            <person name="Kihara K."/>
            <person name="Lo N."/>
            <person name="Yamada A."/>
            <person name="Ohkuma M."/>
            <person name="Hongoh Y."/>
        </authorList>
    </citation>
    <scope>NUCLEOTIDE SEQUENCE [LARGE SCALE GENOMIC DNA]</scope>
    <source>
        <strain evidence="1">NkOx7-02</strain>
    </source>
</reference>
<sequence length="102" mass="11372">MRFLNCEGVAGAAGVSGADWSVIETEKQNIEEKNPYYNKETEDSIPVPQYEDVKPGFYLYVMTMTIIETKELAQIDVKDTDSVSNNLAEKISADTASEDEIK</sequence>
<evidence type="ECO:0000313" key="1">
    <source>
        <dbReference type="EMBL" id="GBR76477.1"/>
    </source>
</evidence>
<comment type="caution">
    <text evidence="1">The sequence shown here is derived from an EMBL/GenBank/DDBJ whole genome shotgun (WGS) entry which is preliminary data.</text>
</comment>
<organism evidence="1 2">
    <name type="scientific">Candidatus Termititenax persephonae</name>
    <dbReference type="NCBI Taxonomy" id="2218525"/>
    <lineage>
        <taxon>Bacteria</taxon>
        <taxon>Bacillati</taxon>
        <taxon>Candidatus Margulisiibacteriota</taxon>
        <taxon>Candidatus Termititenacia</taxon>
        <taxon>Candidatus Termititenacales</taxon>
        <taxon>Candidatus Termititenacaceae</taxon>
        <taxon>Candidatus Termititenax</taxon>
    </lineage>
</organism>
<dbReference type="EMBL" id="BGZO01000029">
    <property type="protein sequence ID" value="GBR76477.1"/>
    <property type="molecule type" value="Genomic_DNA"/>
</dbReference>
<dbReference type="AlphaFoldDB" id="A0A388THP7"/>
<gene>
    <name evidence="1" type="ORF">NO2_1017</name>
</gene>
<protein>
    <submittedName>
        <fullName evidence="1">Uncharacterized protein</fullName>
    </submittedName>
</protein>
<name>A0A388THP7_9BACT</name>
<dbReference type="Proteomes" id="UP000275925">
    <property type="component" value="Unassembled WGS sequence"/>
</dbReference>
<evidence type="ECO:0000313" key="2">
    <source>
        <dbReference type="Proteomes" id="UP000275925"/>
    </source>
</evidence>
<proteinExistence type="predicted"/>